<dbReference type="InterPro" id="IPR000477">
    <property type="entry name" value="RT_dom"/>
</dbReference>
<dbReference type="SUPFAM" id="SSF56672">
    <property type="entry name" value="DNA/RNA polymerases"/>
    <property type="match status" value="1"/>
</dbReference>
<evidence type="ECO:0000256" key="1">
    <source>
        <dbReference type="SAM" id="MobiDB-lite"/>
    </source>
</evidence>
<organism evidence="3">
    <name type="scientific">Lygus hesperus</name>
    <name type="common">Western plant bug</name>
    <dbReference type="NCBI Taxonomy" id="30085"/>
    <lineage>
        <taxon>Eukaryota</taxon>
        <taxon>Metazoa</taxon>
        <taxon>Ecdysozoa</taxon>
        <taxon>Arthropoda</taxon>
        <taxon>Hexapoda</taxon>
        <taxon>Insecta</taxon>
        <taxon>Pterygota</taxon>
        <taxon>Neoptera</taxon>
        <taxon>Paraneoptera</taxon>
        <taxon>Hemiptera</taxon>
        <taxon>Heteroptera</taxon>
        <taxon>Panheteroptera</taxon>
        <taxon>Cimicomorpha</taxon>
        <taxon>Miridae</taxon>
        <taxon>Mirini</taxon>
        <taxon>Lygus</taxon>
    </lineage>
</organism>
<feature type="region of interest" description="Disordered" evidence="1">
    <location>
        <begin position="952"/>
        <end position="983"/>
    </location>
</feature>
<sequence>GLQPPPHQPLSPPGFQPSPPGPQPSPTGLQPSPTGLQPPPLHHTSPHGPQPPPRCQPSTPESSYPLQGFKDKFAALLTLPRTTITWTMFLSLYDELISFAQTHLKIKTTTVRPLFAPQARPPLSPVALQKLYRRNRRRAVREILNPPSEICPAPVEEVTSHFEGAWRPRNWDRSVLTGLPRAADPVNLAPFSPQECRYRLYKFENTSPGVDKIDYRGWKTLDPDCLVISLIFSLCLRFQQIPPSWKQSTTILIPKCPNAGASLSDWRPISLSLTIYKLYTALLSDRLTVWCTAHNIISPHQKGFMPFDGVFEHNYVLESRIRAARTTEGELCIAWLDLANAFGSVPHDALVATLEAHGVGDQMVGVARDLLSDLTSAVACSVGQTDSIPVLSGIRQGCPLSGLLFNIYVNSAFSSLPPSTEHQALAFADDIAVIGDPSNLQTFLNLISAHLGKLGFSINPSKCRTLHVSGCRPVGVRATSFSVLGDPIPALSEGESFTYLGNPIGFKALPPGATLEQITSSALKILRSSLAPWQRLDALRSFIFPMLNFPMRNGKILKKDWDQFDQVVRAEVKRTLYLPQEASNEYIYGARFEGLMGIPIASEESDLALIDNGFKLLTSRDAALTCLAKQELQAEVVSRAPTHTTYRDAMDYLSGATTIRHVGVSSPWSRCRAASRRTNAFWTADNDTEAPTIRLGDTVIPPSNRSKLLKSLRSHLQRQRGVSLRQKQNQGRVPDCLQSSPVSSHFLYTGEFLSFADWRFIHKARLNVVPLNGFRHGAGDRRCRRCGYQSETLAHVLNHCLPMSAHLQNRHNAIVARIKKAAAYRSWEVMGENTSVDGSLLRPDLTLRKGRQVLIIDVTIPFENRQEAFTAAREEKLRKYATVRAALRQDGLEASIHPILVGSLGTWDTANDKSLLRLVTAKFLRTMSRLMVCDTIAWSRCMYMQHISGRQQRPVQWSGAREPADAADPRTDNDVSTSALAEE</sequence>
<feature type="domain" description="Reverse transcriptase" evidence="2">
    <location>
        <begin position="234"/>
        <end position="504"/>
    </location>
</feature>
<reference evidence="3" key="1">
    <citation type="journal article" date="2016" name="Gigascience">
        <title>De novo construction of an expanded transcriptome assembly for the western tarnished plant bug, Lygus hesperus.</title>
        <authorList>
            <person name="Tassone E.E."/>
            <person name="Geib S.M."/>
            <person name="Hall B."/>
            <person name="Fabrick J.A."/>
            <person name="Brent C.S."/>
            <person name="Hull J.J."/>
        </authorList>
    </citation>
    <scope>NUCLEOTIDE SEQUENCE</scope>
</reference>
<name>A0A146LTQ9_LYGHE</name>
<dbReference type="AlphaFoldDB" id="A0A146LTQ9"/>
<feature type="compositionally biased region" description="Low complexity" evidence="1">
    <location>
        <begin position="26"/>
        <end position="35"/>
    </location>
</feature>
<dbReference type="PROSITE" id="PS50878">
    <property type="entry name" value="RT_POL"/>
    <property type="match status" value="1"/>
</dbReference>
<dbReference type="GO" id="GO:0071897">
    <property type="term" value="P:DNA biosynthetic process"/>
    <property type="evidence" value="ECO:0007669"/>
    <property type="project" value="UniProtKB-ARBA"/>
</dbReference>
<protein>
    <submittedName>
        <fullName evidence="3">Retrovirus-related Pol polyprotein from type-1 retrotransposable element R2</fullName>
    </submittedName>
</protein>
<dbReference type="CDD" id="cd01650">
    <property type="entry name" value="RT_nLTR_like"/>
    <property type="match status" value="1"/>
</dbReference>
<feature type="region of interest" description="Disordered" evidence="1">
    <location>
        <begin position="1"/>
        <end position="66"/>
    </location>
</feature>
<feature type="compositionally biased region" description="Basic and acidic residues" evidence="1">
    <location>
        <begin position="962"/>
        <end position="973"/>
    </location>
</feature>
<accession>A0A146LTQ9</accession>
<feature type="compositionally biased region" description="Polar residues" evidence="1">
    <location>
        <begin position="974"/>
        <end position="983"/>
    </location>
</feature>
<dbReference type="Pfam" id="PF00078">
    <property type="entry name" value="RVT_1"/>
    <property type="match status" value="1"/>
</dbReference>
<evidence type="ECO:0000259" key="2">
    <source>
        <dbReference type="PROSITE" id="PS50878"/>
    </source>
</evidence>
<dbReference type="EMBL" id="GDHC01007990">
    <property type="protein sequence ID" value="JAQ10639.1"/>
    <property type="molecule type" value="Transcribed_RNA"/>
</dbReference>
<gene>
    <name evidence="3" type="primary">PO21_16</name>
    <name evidence="3" type="ORF">g.79802</name>
</gene>
<evidence type="ECO:0000313" key="3">
    <source>
        <dbReference type="EMBL" id="JAQ10639.1"/>
    </source>
</evidence>
<feature type="compositionally biased region" description="Pro residues" evidence="1">
    <location>
        <begin position="1"/>
        <end position="25"/>
    </location>
</feature>
<dbReference type="PANTHER" id="PTHR19446">
    <property type="entry name" value="REVERSE TRANSCRIPTASES"/>
    <property type="match status" value="1"/>
</dbReference>
<proteinExistence type="predicted"/>
<feature type="non-terminal residue" evidence="3">
    <location>
        <position position="1"/>
    </location>
</feature>
<dbReference type="InterPro" id="IPR043502">
    <property type="entry name" value="DNA/RNA_pol_sf"/>
</dbReference>